<evidence type="ECO:0000256" key="8">
    <source>
        <dbReference type="ARBA" id="ARBA00022737"/>
    </source>
</evidence>
<evidence type="ECO:0000256" key="1">
    <source>
        <dbReference type="ARBA" id="ARBA00004651"/>
    </source>
</evidence>
<feature type="transmembrane region" description="Helical" evidence="12">
    <location>
        <begin position="96"/>
        <end position="115"/>
    </location>
</feature>
<comment type="function">
    <text evidence="12">Mediates sugar transport across membranes.</text>
</comment>
<dbReference type="Pfam" id="PF03083">
    <property type="entry name" value="MtN3_slv"/>
    <property type="match status" value="2"/>
</dbReference>
<accession>A0A8J9UI15</accession>
<dbReference type="FunFam" id="1.20.1280.290:FF:000004">
    <property type="entry name" value="Sugar transporter SWEET"/>
    <property type="match status" value="1"/>
</dbReference>
<evidence type="ECO:0000256" key="4">
    <source>
        <dbReference type="ARBA" id="ARBA00022448"/>
    </source>
</evidence>
<evidence type="ECO:0000313" key="13">
    <source>
        <dbReference type="EMBL" id="CAH0720681.1"/>
    </source>
</evidence>
<keyword evidence="10" id="KW-0333">Golgi apparatus</keyword>
<comment type="subcellular location">
    <subcellularLocation>
        <location evidence="1 12">Cell membrane</location>
        <topology evidence="1 12">Multi-pass membrane protein</topology>
    </subcellularLocation>
    <subcellularLocation>
        <location evidence="2">Golgi apparatus membrane</location>
        <topology evidence="2">Multi-pass membrane protein</topology>
    </subcellularLocation>
</comment>
<evidence type="ECO:0000256" key="2">
    <source>
        <dbReference type="ARBA" id="ARBA00004653"/>
    </source>
</evidence>
<keyword evidence="4 12" id="KW-0813">Transport</keyword>
<feature type="non-terminal residue" evidence="13">
    <location>
        <position position="221"/>
    </location>
</feature>
<dbReference type="GO" id="GO:0051119">
    <property type="term" value="F:sugar transmembrane transporter activity"/>
    <property type="evidence" value="ECO:0007669"/>
    <property type="project" value="InterPro"/>
</dbReference>
<evidence type="ECO:0000256" key="7">
    <source>
        <dbReference type="ARBA" id="ARBA00022692"/>
    </source>
</evidence>
<keyword evidence="6 12" id="KW-0762">Sugar transport</keyword>
<protein>
    <recommendedName>
        <fullName evidence="12">Sugar transporter SWEET</fullName>
    </recommendedName>
</protein>
<dbReference type="GO" id="GO:0000139">
    <property type="term" value="C:Golgi membrane"/>
    <property type="evidence" value="ECO:0007669"/>
    <property type="project" value="UniProtKB-SubCell"/>
</dbReference>
<proteinExistence type="inferred from homology"/>
<dbReference type="PANTHER" id="PTHR10791:SF112">
    <property type="entry name" value="SUGAR TRANSPORTER SWEET1"/>
    <property type="match status" value="1"/>
</dbReference>
<dbReference type="Gene3D" id="1.20.1280.290">
    <property type="match status" value="2"/>
</dbReference>
<evidence type="ECO:0000256" key="11">
    <source>
        <dbReference type="ARBA" id="ARBA00023136"/>
    </source>
</evidence>
<evidence type="ECO:0000256" key="10">
    <source>
        <dbReference type="ARBA" id="ARBA00023034"/>
    </source>
</evidence>
<dbReference type="OrthoDB" id="409725at2759"/>
<name>A0A8J9UI15_9NEOP</name>
<feature type="transmembrane region" description="Helical" evidence="12">
    <location>
        <begin position="160"/>
        <end position="179"/>
    </location>
</feature>
<dbReference type="GO" id="GO:0005886">
    <property type="term" value="C:plasma membrane"/>
    <property type="evidence" value="ECO:0007669"/>
    <property type="project" value="UniProtKB-SubCell"/>
</dbReference>
<feature type="transmembrane region" description="Helical" evidence="12">
    <location>
        <begin position="6"/>
        <end position="29"/>
    </location>
</feature>
<evidence type="ECO:0000256" key="5">
    <source>
        <dbReference type="ARBA" id="ARBA00022475"/>
    </source>
</evidence>
<sequence>MLIYEPIGITATLAVCTTILQFLSGIIVCKQYVDNKTTAESSPLPFFCGFASSGVWLLYGMAKQDNKIVFVNAVGVILMASYVIVFYLYTFKKSSVLRLILLTLVFYGFIMGYMSVELDNEVLVNRFGLLACFLTLLTIAAPMSKLIYVIKTKSTDCLPFPMIFMSFIVSSLWYIYGMMAGDSYIMVPNLVGGGLSFLQLSLFVIYPSVPQQQLIPKSVLA</sequence>
<dbReference type="PANTHER" id="PTHR10791">
    <property type="entry name" value="RAG1-ACTIVATING PROTEIN 1"/>
    <property type="match status" value="1"/>
</dbReference>
<keyword evidence="14" id="KW-1185">Reference proteome</keyword>
<keyword evidence="8" id="KW-0677">Repeat</keyword>
<dbReference type="InterPro" id="IPR047664">
    <property type="entry name" value="SWEET"/>
</dbReference>
<keyword evidence="5" id="KW-1003">Cell membrane</keyword>
<evidence type="ECO:0000256" key="9">
    <source>
        <dbReference type="ARBA" id="ARBA00022989"/>
    </source>
</evidence>
<feature type="transmembrane region" description="Helical" evidence="12">
    <location>
        <begin position="185"/>
        <end position="206"/>
    </location>
</feature>
<comment type="similarity">
    <text evidence="3 12">Belongs to the SWEET sugar transporter family.</text>
</comment>
<evidence type="ECO:0000313" key="14">
    <source>
        <dbReference type="Proteomes" id="UP000838878"/>
    </source>
</evidence>
<feature type="transmembrane region" description="Helical" evidence="12">
    <location>
        <begin position="68"/>
        <end position="89"/>
    </location>
</feature>
<evidence type="ECO:0000256" key="12">
    <source>
        <dbReference type="RuleBase" id="RU910715"/>
    </source>
</evidence>
<evidence type="ECO:0000256" key="6">
    <source>
        <dbReference type="ARBA" id="ARBA00022597"/>
    </source>
</evidence>
<evidence type="ECO:0000256" key="3">
    <source>
        <dbReference type="ARBA" id="ARBA00007809"/>
    </source>
</evidence>
<keyword evidence="11 12" id="KW-0472">Membrane</keyword>
<gene>
    <name evidence="13" type="ORF">BINO364_LOCUS6884</name>
</gene>
<dbReference type="AlphaFoldDB" id="A0A8J9UI15"/>
<reference evidence="13" key="1">
    <citation type="submission" date="2021-12" db="EMBL/GenBank/DDBJ databases">
        <authorList>
            <person name="Martin H S."/>
        </authorList>
    </citation>
    <scope>NUCLEOTIDE SEQUENCE</scope>
</reference>
<organism evidence="13 14">
    <name type="scientific">Brenthis ino</name>
    <name type="common">lesser marbled fritillary</name>
    <dbReference type="NCBI Taxonomy" id="405034"/>
    <lineage>
        <taxon>Eukaryota</taxon>
        <taxon>Metazoa</taxon>
        <taxon>Ecdysozoa</taxon>
        <taxon>Arthropoda</taxon>
        <taxon>Hexapoda</taxon>
        <taxon>Insecta</taxon>
        <taxon>Pterygota</taxon>
        <taxon>Neoptera</taxon>
        <taxon>Endopterygota</taxon>
        <taxon>Lepidoptera</taxon>
        <taxon>Glossata</taxon>
        <taxon>Ditrysia</taxon>
        <taxon>Papilionoidea</taxon>
        <taxon>Nymphalidae</taxon>
        <taxon>Heliconiinae</taxon>
        <taxon>Argynnini</taxon>
        <taxon>Brenthis</taxon>
    </lineage>
</organism>
<dbReference type="EMBL" id="OV170222">
    <property type="protein sequence ID" value="CAH0720681.1"/>
    <property type="molecule type" value="Genomic_DNA"/>
</dbReference>
<keyword evidence="9 12" id="KW-1133">Transmembrane helix</keyword>
<feature type="transmembrane region" description="Helical" evidence="12">
    <location>
        <begin position="41"/>
        <end position="62"/>
    </location>
</feature>
<keyword evidence="7 12" id="KW-0812">Transmembrane</keyword>
<feature type="transmembrane region" description="Helical" evidence="12">
    <location>
        <begin position="127"/>
        <end position="148"/>
    </location>
</feature>
<dbReference type="InterPro" id="IPR004316">
    <property type="entry name" value="SWEET_rpt"/>
</dbReference>
<dbReference type="Proteomes" id="UP000838878">
    <property type="component" value="Chromosome 2"/>
</dbReference>